<keyword evidence="3" id="KW-0862">Zinc</keyword>
<accession>A0ABP7NPC6</accession>
<dbReference type="InterPro" id="IPR043135">
    <property type="entry name" value="Fur_C"/>
</dbReference>
<evidence type="ECO:0000256" key="4">
    <source>
        <dbReference type="ARBA" id="ARBA00023015"/>
    </source>
</evidence>
<keyword evidence="6" id="KW-0804">Transcription</keyword>
<sequence length="154" mass="17191">MDNNTAYFEKLLAQNGLKRTGARLQVLDILRGRDSATSQPFLEHVVGKDVDRVTLYRILRVFEEKGIIHKVLDSQGTANYAICSGGCSEHAHHDEHVHFNCDNCHRIFCLEKVRIPEIKIPAGFKVDALKLVATGICEDCNKTLETSAKKAVSN</sequence>
<dbReference type="RefSeq" id="WP_344764262.1">
    <property type="nucleotide sequence ID" value="NZ_BAABAK010000001.1"/>
</dbReference>
<dbReference type="Gene3D" id="1.10.10.10">
    <property type="entry name" value="Winged helix-like DNA-binding domain superfamily/Winged helix DNA-binding domain"/>
    <property type="match status" value="1"/>
</dbReference>
<dbReference type="InterPro" id="IPR036390">
    <property type="entry name" value="WH_DNA-bd_sf"/>
</dbReference>
<dbReference type="Proteomes" id="UP001501081">
    <property type="component" value="Unassembled WGS sequence"/>
</dbReference>
<evidence type="ECO:0000313" key="7">
    <source>
        <dbReference type="EMBL" id="GAA3951379.1"/>
    </source>
</evidence>
<dbReference type="Gene3D" id="3.30.1490.190">
    <property type="match status" value="1"/>
</dbReference>
<evidence type="ECO:0000256" key="2">
    <source>
        <dbReference type="ARBA" id="ARBA00022491"/>
    </source>
</evidence>
<comment type="caution">
    <text evidence="7">The sequence shown here is derived from an EMBL/GenBank/DDBJ whole genome shotgun (WGS) entry which is preliminary data.</text>
</comment>
<evidence type="ECO:0000256" key="6">
    <source>
        <dbReference type="ARBA" id="ARBA00023163"/>
    </source>
</evidence>
<dbReference type="SUPFAM" id="SSF46785">
    <property type="entry name" value="Winged helix' DNA-binding domain"/>
    <property type="match status" value="1"/>
</dbReference>
<dbReference type="PANTHER" id="PTHR33202:SF22">
    <property type="entry name" value="HYDROGEN PEROXIDE SENSITIVE REPRESSOR"/>
    <property type="match status" value="1"/>
</dbReference>
<organism evidence="7 8">
    <name type="scientific">Pedobacter ginsengiterrae</name>
    <dbReference type="NCBI Taxonomy" id="871696"/>
    <lineage>
        <taxon>Bacteria</taxon>
        <taxon>Pseudomonadati</taxon>
        <taxon>Bacteroidota</taxon>
        <taxon>Sphingobacteriia</taxon>
        <taxon>Sphingobacteriales</taxon>
        <taxon>Sphingobacteriaceae</taxon>
        <taxon>Pedobacter</taxon>
    </lineage>
</organism>
<dbReference type="Pfam" id="PF01475">
    <property type="entry name" value="FUR"/>
    <property type="match status" value="1"/>
</dbReference>
<keyword evidence="5" id="KW-0238">DNA-binding</keyword>
<keyword evidence="2" id="KW-0678">Repressor</keyword>
<protein>
    <submittedName>
        <fullName evidence="7">Transcriptional regulator</fullName>
    </submittedName>
</protein>
<comment type="similarity">
    <text evidence="1">Belongs to the Fur family.</text>
</comment>
<keyword evidence="8" id="KW-1185">Reference proteome</keyword>
<reference evidence="8" key="1">
    <citation type="journal article" date="2019" name="Int. J. Syst. Evol. Microbiol.">
        <title>The Global Catalogue of Microorganisms (GCM) 10K type strain sequencing project: providing services to taxonomists for standard genome sequencing and annotation.</title>
        <authorList>
            <consortium name="The Broad Institute Genomics Platform"/>
            <consortium name="The Broad Institute Genome Sequencing Center for Infectious Disease"/>
            <person name="Wu L."/>
            <person name="Ma J."/>
        </authorList>
    </citation>
    <scope>NUCLEOTIDE SEQUENCE [LARGE SCALE GENOMIC DNA]</scope>
    <source>
        <strain evidence="8">JCM 17338</strain>
    </source>
</reference>
<evidence type="ECO:0000313" key="8">
    <source>
        <dbReference type="Proteomes" id="UP001501081"/>
    </source>
</evidence>
<evidence type="ECO:0000256" key="3">
    <source>
        <dbReference type="ARBA" id="ARBA00022833"/>
    </source>
</evidence>
<dbReference type="PANTHER" id="PTHR33202">
    <property type="entry name" value="ZINC UPTAKE REGULATION PROTEIN"/>
    <property type="match status" value="1"/>
</dbReference>
<name>A0ABP7NPC6_9SPHI</name>
<evidence type="ECO:0000256" key="1">
    <source>
        <dbReference type="ARBA" id="ARBA00007957"/>
    </source>
</evidence>
<proteinExistence type="inferred from homology"/>
<evidence type="ECO:0000256" key="5">
    <source>
        <dbReference type="ARBA" id="ARBA00023125"/>
    </source>
</evidence>
<keyword evidence="4" id="KW-0805">Transcription regulation</keyword>
<dbReference type="InterPro" id="IPR002481">
    <property type="entry name" value="FUR"/>
</dbReference>
<gene>
    <name evidence="7" type="ORF">GCM10022246_02270</name>
</gene>
<dbReference type="InterPro" id="IPR036388">
    <property type="entry name" value="WH-like_DNA-bd_sf"/>
</dbReference>
<dbReference type="EMBL" id="BAABAK010000001">
    <property type="protein sequence ID" value="GAA3951379.1"/>
    <property type="molecule type" value="Genomic_DNA"/>
</dbReference>